<dbReference type="EMBL" id="CP000482">
    <property type="protein sequence ID" value="ABK98032.1"/>
    <property type="molecule type" value="Genomic_DNA"/>
</dbReference>
<dbReference type="Gene3D" id="3.30.450.20">
    <property type="entry name" value="PAS domain"/>
    <property type="match status" value="1"/>
</dbReference>
<dbReference type="InterPro" id="IPR002197">
    <property type="entry name" value="HTH_Fis"/>
</dbReference>
<dbReference type="HOGENOM" id="CLU_000445_125_2_7"/>
<dbReference type="InterPro" id="IPR025662">
    <property type="entry name" value="Sigma_54_int_dom_ATP-bd_1"/>
</dbReference>
<feature type="domain" description="PAS" evidence="8">
    <location>
        <begin position="41"/>
        <end position="112"/>
    </location>
</feature>
<dbReference type="Pfam" id="PF02954">
    <property type="entry name" value="HTH_8"/>
    <property type="match status" value="1"/>
</dbReference>
<dbReference type="PROSITE" id="PS00688">
    <property type="entry name" value="SIGMA54_INTERACT_3"/>
    <property type="match status" value="1"/>
</dbReference>
<keyword evidence="3" id="KW-0805">Transcription regulation</keyword>
<keyword evidence="5" id="KW-0010">Activator</keyword>
<dbReference type="PANTHER" id="PTHR32071">
    <property type="entry name" value="TRANSCRIPTIONAL REGULATORY PROTEIN"/>
    <property type="match status" value="1"/>
</dbReference>
<keyword evidence="4" id="KW-0238">DNA-binding</keyword>
<dbReference type="GO" id="GO:0043565">
    <property type="term" value="F:sequence-specific DNA binding"/>
    <property type="evidence" value="ECO:0007669"/>
    <property type="project" value="InterPro"/>
</dbReference>
<dbReference type="OrthoDB" id="9814761at2"/>
<dbReference type="InterPro" id="IPR000014">
    <property type="entry name" value="PAS"/>
</dbReference>
<dbReference type="SMART" id="SM00086">
    <property type="entry name" value="PAC"/>
    <property type="match status" value="1"/>
</dbReference>
<dbReference type="Pfam" id="PF00158">
    <property type="entry name" value="Sigma54_activat"/>
    <property type="match status" value="1"/>
</dbReference>
<dbReference type="SUPFAM" id="SSF55785">
    <property type="entry name" value="PYP-like sensor domain (PAS domain)"/>
    <property type="match status" value="1"/>
</dbReference>
<evidence type="ECO:0000256" key="4">
    <source>
        <dbReference type="ARBA" id="ARBA00023125"/>
    </source>
</evidence>
<dbReference type="GO" id="GO:0006355">
    <property type="term" value="P:regulation of DNA-templated transcription"/>
    <property type="evidence" value="ECO:0007669"/>
    <property type="project" value="InterPro"/>
</dbReference>
<keyword evidence="1" id="KW-0547">Nucleotide-binding</keyword>
<dbReference type="InterPro" id="IPR029016">
    <property type="entry name" value="GAF-like_dom_sf"/>
</dbReference>
<dbReference type="InterPro" id="IPR058031">
    <property type="entry name" value="AAA_lid_NorR"/>
</dbReference>
<dbReference type="Pfam" id="PF08447">
    <property type="entry name" value="PAS_3"/>
    <property type="match status" value="1"/>
</dbReference>
<dbReference type="NCBIfam" id="TIGR00229">
    <property type="entry name" value="sensory_box"/>
    <property type="match status" value="1"/>
</dbReference>
<dbReference type="InterPro" id="IPR025944">
    <property type="entry name" value="Sigma_54_int_dom_CS"/>
</dbReference>
<dbReference type="GO" id="GO:0005524">
    <property type="term" value="F:ATP binding"/>
    <property type="evidence" value="ECO:0007669"/>
    <property type="project" value="UniProtKB-KW"/>
</dbReference>
<evidence type="ECO:0000259" key="8">
    <source>
        <dbReference type="PROSITE" id="PS50112"/>
    </source>
</evidence>
<dbReference type="InterPro" id="IPR009057">
    <property type="entry name" value="Homeodomain-like_sf"/>
</dbReference>
<dbReference type="STRING" id="338966.Ppro_0398"/>
<evidence type="ECO:0000256" key="5">
    <source>
        <dbReference type="ARBA" id="ARBA00023159"/>
    </source>
</evidence>
<evidence type="ECO:0000259" key="9">
    <source>
        <dbReference type="PROSITE" id="PS50113"/>
    </source>
</evidence>
<keyword evidence="2" id="KW-0067">ATP-binding</keyword>
<dbReference type="FunFam" id="3.40.50.300:FF:000006">
    <property type="entry name" value="DNA-binding transcriptional regulator NtrC"/>
    <property type="match status" value="1"/>
</dbReference>
<evidence type="ECO:0000313" key="11">
    <source>
        <dbReference type="Proteomes" id="UP000006732"/>
    </source>
</evidence>
<dbReference type="RefSeq" id="WP_011734346.1">
    <property type="nucleotide sequence ID" value="NC_008609.1"/>
</dbReference>
<dbReference type="InterPro" id="IPR001610">
    <property type="entry name" value="PAC"/>
</dbReference>
<dbReference type="PROSITE" id="PS00675">
    <property type="entry name" value="SIGMA54_INTERACT_1"/>
    <property type="match status" value="1"/>
</dbReference>
<dbReference type="KEGG" id="ppd:Ppro_0398"/>
<organism evidence="10 11">
    <name type="scientific">Pelobacter propionicus (strain DSM 2379 / NBRC 103807 / OttBd1)</name>
    <dbReference type="NCBI Taxonomy" id="338966"/>
    <lineage>
        <taxon>Bacteria</taxon>
        <taxon>Pseudomonadati</taxon>
        <taxon>Thermodesulfobacteriota</taxon>
        <taxon>Desulfuromonadia</taxon>
        <taxon>Desulfuromonadales</taxon>
        <taxon>Desulfuromonadaceae</taxon>
        <taxon>Pelobacter</taxon>
    </lineage>
</organism>
<reference evidence="10 11" key="1">
    <citation type="submission" date="2006-10" db="EMBL/GenBank/DDBJ databases">
        <title>Complete sequence of chromosome of Pelobacter propionicus DSM 2379.</title>
        <authorList>
            <consortium name="US DOE Joint Genome Institute"/>
            <person name="Copeland A."/>
            <person name="Lucas S."/>
            <person name="Lapidus A."/>
            <person name="Barry K."/>
            <person name="Detter J.C."/>
            <person name="Glavina del Rio T."/>
            <person name="Hammon N."/>
            <person name="Israni S."/>
            <person name="Dalin E."/>
            <person name="Tice H."/>
            <person name="Pitluck S."/>
            <person name="Saunders E."/>
            <person name="Brettin T."/>
            <person name="Bruce D."/>
            <person name="Han C."/>
            <person name="Tapia R."/>
            <person name="Schmutz J."/>
            <person name="Larimer F."/>
            <person name="Land M."/>
            <person name="Hauser L."/>
            <person name="Kyrpides N."/>
            <person name="Kim E."/>
            <person name="Lovley D."/>
            <person name="Richardson P."/>
        </authorList>
    </citation>
    <scope>NUCLEOTIDE SEQUENCE [LARGE SCALE GENOMIC DNA]</scope>
    <source>
        <strain evidence="11">DSM 2379 / NBRC 103807 / OttBd1</strain>
    </source>
</reference>
<evidence type="ECO:0000256" key="2">
    <source>
        <dbReference type="ARBA" id="ARBA00022840"/>
    </source>
</evidence>
<dbReference type="Pfam" id="PF25601">
    <property type="entry name" value="AAA_lid_14"/>
    <property type="match status" value="1"/>
</dbReference>
<accession>A1AL12</accession>
<dbReference type="Gene3D" id="3.30.450.40">
    <property type="match status" value="1"/>
</dbReference>
<dbReference type="Proteomes" id="UP000006732">
    <property type="component" value="Chromosome"/>
</dbReference>
<protein>
    <submittedName>
        <fullName evidence="10">Transcriptional regulator, Fis family</fullName>
    </submittedName>
</protein>
<dbReference type="InterPro" id="IPR035965">
    <property type="entry name" value="PAS-like_dom_sf"/>
</dbReference>
<dbReference type="PANTHER" id="PTHR32071:SF117">
    <property type="entry name" value="PTS-DEPENDENT DIHYDROXYACETONE KINASE OPERON REGULATORY PROTEIN-RELATED"/>
    <property type="match status" value="1"/>
</dbReference>
<name>A1AL12_PELPD</name>
<dbReference type="CDD" id="cd00130">
    <property type="entry name" value="PAS"/>
    <property type="match status" value="1"/>
</dbReference>
<dbReference type="PROSITE" id="PS50045">
    <property type="entry name" value="SIGMA54_INTERACT_4"/>
    <property type="match status" value="1"/>
</dbReference>
<dbReference type="Gene3D" id="1.10.8.60">
    <property type="match status" value="1"/>
</dbReference>
<dbReference type="SUPFAM" id="SSF46689">
    <property type="entry name" value="Homeodomain-like"/>
    <property type="match status" value="1"/>
</dbReference>
<dbReference type="Gene3D" id="3.40.50.300">
    <property type="entry name" value="P-loop containing nucleotide triphosphate hydrolases"/>
    <property type="match status" value="1"/>
</dbReference>
<keyword evidence="6" id="KW-0804">Transcription</keyword>
<dbReference type="Gene3D" id="1.10.10.60">
    <property type="entry name" value="Homeodomain-like"/>
    <property type="match status" value="1"/>
</dbReference>
<evidence type="ECO:0000313" key="10">
    <source>
        <dbReference type="EMBL" id="ABK98032.1"/>
    </source>
</evidence>
<dbReference type="eggNOG" id="COG2203">
    <property type="taxonomic scope" value="Bacteria"/>
</dbReference>
<dbReference type="InterPro" id="IPR013655">
    <property type="entry name" value="PAS_fold_3"/>
</dbReference>
<dbReference type="PROSITE" id="PS50113">
    <property type="entry name" value="PAC"/>
    <property type="match status" value="1"/>
</dbReference>
<dbReference type="CDD" id="cd00009">
    <property type="entry name" value="AAA"/>
    <property type="match status" value="1"/>
</dbReference>
<evidence type="ECO:0000256" key="6">
    <source>
        <dbReference type="ARBA" id="ARBA00023163"/>
    </source>
</evidence>
<sequence>MLERAPKKTLHPLLTCDSPRSVADDDQWGTTHHSCEELKINETRLKRAADASGTALWALDLATSAIWSNHVARDIFCLPQNGQIRLEQILDRVHPDDLDMVREGLDAMMRRGETTSIEYRLLLPDGSIRWIHSRGGPHSCNGGKSYCVMGASADVTQRKQNEQTLLRQLSFESFLAETSSVFAKSTLPSDLDHQIEHALWRLLDHFHGDRCGLIKVDLEGEKTIITHAVYREGLERLPGDVDLVALFPWSFRQLREGRCYCFSDLAELPVEADRDRASWMAMGIRSGLHVPLRVENRVHYLIVVESHSGILAGTEDVLNRLQIIGDLFVNALHRKATEDELRSSCDEIARLKDKLELEADYLRSEVRASRFNDQIVGQSEPIQGVLAMVEQVAPTPSTVLVYGETGTGKELVAQAIHNHSPRRDKLMVKVNCASLPSSLVESELFGRERGAYTGALTRQMGRFELADGSSLFLDEIAELSLELQSKLLRVLQEGEFERLGSPRTIKVDVRVIAATNRNLLEEVRKGRFREDLYYRLSVFPIVVPPLRERREDIPLLAWEFVRDFNEKMGKRILRIAKRDMLALQSYSWPGNVRELRNVIEYAVIVSPGDELKIRLPENIVNAPPQMTTLEEMERHYIQDVLRRTEWRIKGEGGAAHILDLNPATLYSRMKKLGILPPREKDGIPSSG</sequence>
<evidence type="ECO:0000259" key="7">
    <source>
        <dbReference type="PROSITE" id="PS50045"/>
    </source>
</evidence>
<dbReference type="SMART" id="SM00382">
    <property type="entry name" value="AAA"/>
    <property type="match status" value="1"/>
</dbReference>
<dbReference type="InterPro" id="IPR002078">
    <property type="entry name" value="Sigma_54_int"/>
</dbReference>
<dbReference type="PROSITE" id="PS50112">
    <property type="entry name" value="PAS"/>
    <property type="match status" value="1"/>
</dbReference>
<dbReference type="InterPro" id="IPR003593">
    <property type="entry name" value="AAA+_ATPase"/>
</dbReference>
<evidence type="ECO:0000256" key="3">
    <source>
        <dbReference type="ARBA" id="ARBA00023015"/>
    </source>
</evidence>
<dbReference type="eggNOG" id="COG2202">
    <property type="taxonomic scope" value="Bacteria"/>
</dbReference>
<gene>
    <name evidence="10" type="ordered locus">Ppro_0398</name>
</gene>
<dbReference type="AlphaFoldDB" id="A1AL12"/>
<dbReference type="eggNOG" id="COG3829">
    <property type="taxonomic scope" value="Bacteria"/>
</dbReference>
<feature type="domain" description="PAC" evidence="9">
    <location>
        <begin position="115"/>
        <end position="167"/>
    </location>
</feature>
<dbReference type="InterPro" id="IPR027417">
    <property type="entry name" value="P-loop_NTPase"/>
</dbReference>
<feature type="domain" description="Sigma-54 factor interaction" evidence="7">
    <location>
        <begin position="375"/>
        <end position="604"/>
    </location>
</feature>
<dbReference type="InterPro" id="IPR000700">
    <property type="entry name" value="PAS-assoc_C"/>
</dbReference>
<dbReference type="SUPFAM" id="SSF55781">
    <property type="entry name" value="GAF domain-like"/>
    <property type="match status" value="1"/>
</dbReference>
<evidence type="ECO:0000256" key="1">
    <source>
        <dbReference type="ARBA" id="ARBA00022741"/>
    </source>
</evidence>
<keyword evidence="11" id="KW-1185">Reference proteome</keyword>
<proteinExistence type="predicted"/>
<dbReference type="SUPFAM" id="SSF52540">
    <property type="entry name" value="P-loop containing nucleoside triphosphate hydrolases"/>
    <property type="match status" value="1"/>
</dbReference>